<evidence type="ECO:0000313" key="5">
    <source>
        <dbReference type="Proteomes" id="UP000279541"/>
    </source>
</evidence>
<evidence type="ECO:0000313" key="2">
    <source>
        <dbReference type="EMBL" id="AZB01992.1"/>
    </source>
</evidence>
<protein>
    <recommendedName>
        <fullName evidence="6">MFS transporter</fullName>
    </recommendedName>
</protein>
<dbReference type="Proteomes" id="UP000186106">
    <property type="component" value="Unassembled WGS sequence"/>
</dbReference>
<evidence type="ECO:0000313" key="4">
    <source>
        <dbReference type="Proteomes" id="UP000186106"/>
    </source>
</evidence>
<reference evidence="3 4" key="1">
    <citation type="submission" date="2017-01" db="EMBL/GenBank/DDBJ databases">
        <authorList>
            <person name="Mah S.A."/>
            <person name="Swanson W.J."/>
            <person name="Moy G.W."/>
            <person name="Vacquier V.D."/>
        </authorList>
    </citation>
    <scope>NUCLEOTIDE SEQUENCE [LARGE SCALE GENOMIC DNA]</scope>
    <source>
        <strain evidence="3 4">DSM 16927</strain>
    </source>
</reference>
<feature type="transmembrane region" description="Helical" evidence="1">
    <location>
        <begin position="6"/>
        <end position="24"/>
    </location>
</feature>
<sequence>MSNYKYTLWLSILTIPLGFIAILAGGGGHGTYFPILAIFPFSLLGTFFNEKISLFIGIVQLPIYGFLIDKFSTRKVLPIIIAVHVICMYIVFVLKRETFFS</sequence>
<dbReference type="RefSeq" id="WP_076353780.1">
    <property type="nucleotide sequence ID" value="NZ_CP033926.1"/>
</dbReference>
<feature type="transmembrane region" description="Helical" evidence="1">
    <location>
        <begin position="54"/>
        <end position="69"/>
    </location>
</feature>
<dbReference type="STRING" id="112234.SAMN05421768_104194"/>
<evidence type="ECO:0008006" key="6">
    <source>
        <dbReference type="Google" id="ProtNLM"/>
    </source>
</evidence>
<gene>
    <name evidence="2" type="ORF">EG359_21435</name>
    <name evidence="3" type="ORF">SAMN05421768_104194</name>
</gene>
<keyword evidence="5" id="KW-1185">Reference proteome</keyword>
<reference evidence="2 5" key="2">
    <citation type="submission" date="2018-11" db="EMBL/GenBank/DDBJ databases">
        <title>Proposal to divide the Flavobacteriaceae and reorganize its genera based on Amino Acid Identity values calculated from whole genome sequences.</title>
        <authorList>
            <person name="Nicholson A.C."/>
            <person name="Gulvik C.A."/>
            <person name="Whitney A.M."/>
            <person name="Humrighouse B.W."/>
            <person name="Bell M."/>
            <person name="Holmes B."/>
            <person name="Steigerwalt A.G."/>
            <person name="Villarma A."/>
            <person name="Sheth M."/>
            <person name="Batra D."/>
            <person name="Pryor J."/>
            <person name="Bernardet J.-F."/>
            <person name="Hugo C."/>
            <person name="Kampfer P."/>
            <person name="Newman J."/>
            <person name="McQuiston J.R."/>
        </authorList>
    </citation>
    <scope>NUCLEOTIDE SEQUENCE [LARGE SCALE GENOMIC DNA]</scope>
    <source>
        <strain evidence="2 5">DSM 16927</strain>
    </source>
</reference>
<dbReference type="EMBL" id="CP033926">
    <property type="protein sequence ID" value="AZB01992.1"/>
    <property type="molecule type" value="Genomic_DNA"/>
</dbReference>
<evidence type="ECO:0000313" key="3">
    <source>
        <dbReference type="EMBL" id="SIS35013.1"/>
    </source>
</evidence>
<keyword evidence="1" id="KW-1133">Transmembrane helix</keyword>
<dbReference type="Proteomes" id="UP000279541">
    <property type="component" value="Chromosome"/>
</dbReference>
<feature type="transmembrane region" description="Helical" evidence="1">
    <location>
        <begin position="76"/>
        <end position="94"/>
    </location>
</feature>
<accession>A0A1N7ID58</accession>
<evidence type="ECO:0000256" key="1">
    <source>
        <dbReference type="SAM" id="Phobius"/>
    </source>
</evidence>
<proteinExistence type="predicted"/>
<keyword evidence="1" id="KW-0472">Membrane</keyword>
<keyword evidence="1" id="KW-0812">Transmembrane</keyword>
<dbReference type="AlphaFoldDB" id="A0A1N7ID58"/>
<dbReference type="EMBL" id="FTNZ01000004">
    <property type="protein sequence ID" value="SIS35013.1"/>
    <property type="molecule type" value="Genomic_DNA"/>
</dbReference>
<organism evidence="3 4">
    <name type="scientific">Chryseobacterium joostei</name>
    <dbReference type="NCBI Taxonomy" id="112234"/>
    <lineage>
        <taxon>Bacteria</taxon>
        <taxon>Pseudomonadati</taxon>
        <taxon>Bacteroidota</taxon>
        <taxon>Flavobacteriia</taxon>
        <taxon>Flavobacteriales</taxon>
        <taxon>Weeksellaceae</taxon>
        <taxon>Chryseobacterium group</taxon>
        <taxon>Chryseobacterium</taxon>
    </lineage>
</organism>
<dbReference type="KEGG" id="cjt:EG359_21435"/>
<name>A0A1N7ID58_9FLAO</name>
<dbReference type="OrthoDB" id="1364223at2"/>